<keyword evidence="3" id="KW-1185">Reference proteome</keyword>
<evidence type="ECO:0000256" key="1">
    <source>
        <dbReference type="SAM" id="Phobius"/>
    </source>
</evidence>
<evidence type="ECO:0000313" key="3">
    <source>
        <dbReference type="Proteomes" id="UP000224915"/>
    </source>
</evidence>
<proteinExistence type="predicted"/>
<dbReference type="AlphaFoldDB" id="A0A2A9D2R4"/>
<evidence type="ECO:0000313" key="2">
    <source>
        <dbReference type="EMBL" id="PFG20998.1"/>
    </source>
</evidence>
<feature type="transmembrane region" description="Helical" evidence="1">
    <location>
        <begin position="67"/>
        <end position="92"/>
    </location>
</feature>
<keyword evidence="1" id="KW-0812">Transmembrane</keyword>
<comment type="caution">
    <text evidence="2">The sequence shown here is derived from an EMBL/GenBank/DDBJ whole genome shotgun (WGS) entry which is preliminary data.</text>
</comment>
<dbReference type="RefSeq" id="WP_098469898.1">
    <property type="nucleotide sequence ID" value="NZ_PDJD01000001.1"/>
</dbReference>
<gene>
    <name evidence="2" type="ORF">ATL40_2617</name>
</gene>
<dbReference type="EMBL" id="PDJD01000001">
    <property type="protein sequence ID" value="PFG20998.1"/>
    <property type="molecule type" value="Genomic_DNA"/>
</dbReference>
<accession>A0A2A9D2R4</accession>
<dbReference type="Proteomes" id="UP000224915">
    <property type="component" value="Unassembled WGS sequence"/>
</dbReference>
<reference evidence="2 3" key="1">
    <citation type="submission" date="2017-10" db="EMBL/GenBank/DDBJ databases">
        <title>Sequencing the genomes of 1000 actinobacteria strains.</title>
        <authorList>
            <person name="Klenk H.-P."/>
        </authorList>
    </citation>
    <scope>NUCLEOTIDE SEQUENCE [LARGE SCALE GENOMIC DNA]</scope>
    <source>
        <strain evidence="2 3">DSM 21801</strain>
    </source>
</reference>
<feature type="transmembrane region" description="Helical" evidence="1">
    <location>
        <begin position="29"/>
        <end position="55"/>
    </location>
</feature>
<protein>
    <submittedName>
        <fullName evidence="2">Uncharacterized protein</fullName>
    </submittedName>
</protein>
<keyword evidence="1" id="KW-1133">Transmembrane helix</keyword>
<keyword evidence="1" id="KW-0472">Membrane</keyword>
<organism evidence="2 3">
    <name type="scientific">Serinibacter salmoneus</name>
    <dbReference type="NCBI Taxonomy" id="556530"/>
    <lineage>
        <taxon>Bacteria</taxon>
        <taxon>Bacillati</taxon>
        <taxon>Actinomycetota</taxon>
        <taxon>Actinomycetes</taxon>
        <taxon>Micrococcales</taxon>
        <taxon>Beutenbergiaceae</taxon>
        <taxon>Serinibacter</taxon>
    </lineage>
</organism>
<name>A0A2A9D2R4_9MICO</name>
<sequence length="205" mass="21345">MTGDGALVVGYTPEAQRWRQAKAKQNRKLWGVLATVLGAMFSAGSVLFFGIFALIGYGTGGLPAAGAGVMVGAGLTVAVGLAVLVLGIWLLARPARTPSTWAVRIEGDTVTFASEAANVFLLASHYRPQSSHPAAGLSISLREPIGVEGPGSRGLQQYAPYPVALDRLVFDGLPMQQYRNYPVGALDTHPDVIHAALMSASATAA</sequence>